<dbReference type="EMBL" id="JXKQ01000003">
    <property type="protein sequence ID" value="OJG46269.1"/>
    <property type="molecule type" value="Genomic_DNA"/>
</dbReference>
<gene>
    <name evidence="4" type="ORF">RV04_GL001435</name>
</gene>
<dbReference type="PROSITE" id="PS51186">
    <property type="entry name" value="GNAT"/>
    <property type="match status" value="1"/>
</dbReference>
<keyword evidence="2" id="KW-0012">Acyltransferase</keyword>
<dbReference type="Pfam" id="PF00583">
    <property type="entry name" value="Acetyltransf_1"/>
    <property type="match status" value="1"/>
</dbReference>
<dbReference type="Proteomes" id="UP000182077">
    <property type="component" value="Unassembled WGS sequence"/>
</dbReference>
<dbReference type="PANTHER" id="PTHR10908:SF0">
    <property type="entry name" value="SEROTONIN N-ACETYLTRANSFERASE"/>
    <property type="match status" value="1"/>
</dbReference>
<evidence type="ECO:0000256" key="2">
    <source>
        <dbReference type="ARBA" id="ARBA00023315"/>
    </source>
</evidence>
<accession>A0A1L8TPL7</accession>
<dbReference type="SUPFAM" id="SSF55729">
    <property type="entry name" value="Acyl-CoA N-acyltransferases (Nat)"/>
    <property type="match status" value="1"/>
</dbReference>
<comment type="caution">
    <text evidence="4">The sequence shown here is derived from an EMBL/GenBank/DDBJ whole genome shotgun (WGS) entry which is preliminary data.</text>
</comment>
<evidence type="ECO:0000313" key="4">
    <source>
        <dbReference type="EMBL" id="OJG46269.1"/>
    </source>
</evidence>
<dbReference type="InterPro" id="IPR000182">
    <property type="entry name" value="GNAT_dom"/>
</dbReference>
<keyword evidence="1" id="KW-0808">Transferase</keyword>
<protein>
    <recommendedName>
        <fullName evidence="3">N-acetyltransferase domain-containing protein</fullName>
    </recommendedName>
</protein>
<dbReference type="InterPro" id="IPR051635">
    <property type="entry name" value="SNAT-like"/>
</dbReference>
<dbReference type="AlphaFoldDB" id="A0A1L8TPL7"/>
<evidence type="ECO:0000313" key="5">
    <source>
        <dbReference type="Proteomes" id="UP000182077"/>
    </source>
</evidence>
<organism evidence="4 5">
    <name type="scientific">Enterococcus hermanniensis</name>
    <dbReference type="NCBI Taxonomy" id="249189"/>
    <lineage>
        <taxon>Bacteria</taxon>
        <taxon>Bacillati</taxon>
        <taxon>Bacillota</taxon>
        <taxon>Bacilli</taxon>
        <taxon>Lactobacillales</taxon>
        <taxon>Enterococcaceae</taxon>
        <taxon>Enterococcus</taxon>
    </lineage>
</organism>
<feature type="domain" description="N-acetyltransferase" evidence="3">
    <location>
        <begin position="13"/>
        <end position="174"/>
    </location>
</feature>
<dbReference type="InterPro" id="IPR016181">
    <property type="entry name" value="Acyl_CoA_acyltransferase"/>
</dbReference>
<name>A0A1L8TPL7_9ENTE</name>
<dbReference type="Gene3D" id="3.40.630.30">
    <property type="match status" value="1"/>
</dbReference>
<evidence type="ECO:0000256" key="1">
    <source>
        <dbReference type="ARBA" id="ARBA00022679"/>
    </source>
</evidence>
<dbReference type="STRING" id="249189.RV04_GL001435"/>
<dbReference type="GO" id="GO:0008080">
    <property type="term" value="F:N-acetyltransferase activity"/>
    <property type="evidence" value="ECO:0007669"/>
    <property type="project" value="UniProtKB-ARBA"/>
</dbReference>
<keyword evidence="5" id="KW-1185">Reference proteome</keyword>
<dbReference type="CDD" id="cd04301">
    <property type="entry name" value="NAT_SF"/>
    <property type="match status" value="1"/>
</dbReference>
<dbReference type="PANTHER" id="PTHR10908">
    <property type="entry name" value="SEROTONIN N-ACETYLTRANSFERASE"/>
    <property type="match status" value="1"/>
</dbReference>
<evidence type="ECO:0000259" key="3">
    <source>
        <dbReference type="PROSITE" id="PS51186"/>
    </source>
</evidence>
<proteinExistence type="predicted"/>
<sequence length="175" mass="19734">MEILMNQVTLMNFSFRRPLIQDLEQIMEIERSGFSPAEAASKEAMIERIQVINDSFLLVVNEDDQPIGYAVGPVIPERYLYDELFEKTVPNPSTGGYQTITILSLVVAPAYQKLGIASTLLTELAQRSREAERIGLTLTCLKELIPFYEKNGYQVEGISSSQHAGEIWYDLVLDL</sequence>
<reference evidence="4 5" key="1">
    <citation type="submission" date="2014-12" db="EMBL/GenBank/DDBJ databases">
        <title>Draft genome sequences of 29 type strains of Enterococci.</title>
        <authorList>
            <person name="Zhong Z."/>
            <person name="Sun Z."/>
            <person name="Liu W."/>
            <person name="Zhang W."/>
            <person name="Zhang H."/>
        </authorList>
    </citation>
    <scope>NUCLEOTIDE SEQUENCE [LARGE SCALE GENOMIC DNA]</scope>
    <source>
        <strain evidence="4 5">DSM 17122</strain>
    </source>
</reference>